<proteinExistence type="predicted"/>
<evidence type="ECO:0000313" key="4">
    <source>
        <dbReference type="Proteomes" id="UP000024043"/>
    </source>
</evidence>
<reference evidence="1 4" key="1">
    <citation type="submission" date="2014-03" db="EMBL/GenBank/DDBJ databases">
        <title>Genetic Variability of E. coli after antibiotic treatment.</title>
        <authorList>
            <person name="Silbergeld E."/>
            <person name="Coles C."/>
            <person name="Seidman J.C."/>
            <person name="You Y."/>
            <person name="George J."/>
            <person name="Nadendla S."/>
            <person name="Huot H."/>
            <person name="Daugherty S.C."/>
            <person name="Nagaraj S."/>
            <person name="Ott S."/>
            <person name="Klega K."/>
            <person name="Rasko D."/>
        </authorList>
    </citation>
    <scope>NUCLEOTIDE SEQUENCE [LARGE SCALE GENOMIC DNA]</scope>
    <source>
        <strain evidence="1 4">1-250-04_S3_C1</strain>
    </source>
</reference>
<evidence type="ECO:0008006" key="5">
    <source>
        <dbReference type="Google" id="ProtNLM"/>
    </source>
</evidence>
<protein>
    <recommendedName>
        <fullName evidence="5">Phage associated protein</fullName>
    </recommendedName>
</protein>
<dbReference type="EMBL" id="JJLU01000093">
    <property type="protein sequence ID" value="EZJ84301.1"/>
    <property type="molecule type" value="Genomic_DNA"/>
</dbReference>
<accession>A0AAN4NLX2</accession>
<evidence type="ECO:0000313" key="2">
    <source>
        <dbReference type="EMBL" id="EZJ78569.1"/>
    </source>
</evidence>
<name>A0AAN4NLX2_ECOLX</name>
<dbReference type="RefSeq" id="WP_032282135.1">
    <property type="nucleotide sequence ID" value="NZ_JJLU01000093.1"/>
</dbReference>
<comment type="caution">
    <text evidence="1">The sequence shown here is derived from an EMBL/GenBank/DDBJ whole genome shotgun (WGS) entry which is preliminary data.</text>
</comment>
<evidence type="ECO:0000313" key="1">
    <source>
        <dbReference type="EMBL" id="EZJ78434.1"/>
    </source>
</evidence>
<evidence type="ECO:0000313" key="3">
    <source>
        <dbReference type="EMBL" id="EZJ84301.1"/>
    </source>
</evidence>
<dbReference type="EMBL" id="JJLU01000195">
    <property type="protein sequence ID" value="EZJ78434.1"/>
    <property type="molecule type" value="Genomic_DNA"/>
</dbReference>
<organism evidence="1 4">
    <name type="scientific">Escherichia coli 1-250-04_S3_C1</name>
    <dbReference type="NCBI Taxonomy" id="1444135"/>
    <lineage>
        <taxon>Bacteria</taxon>
        <taxon>Pseudomonadati</taxon>
        <taxon>Pseudomonadota</taxon>
        <taxon>Gammaproteobacteria</taxon>
        <taxon>Enterobacterales</taxon>
        <taxon>Enterobacteriaceae</taxon>
        <taxon>Escherichia</taxon>
    </lineage>
</organism>
<dbReference type="EMBL" id="JJLU01000192">
    <property type="protein sequence ID" value="EZJ78569.1"/>
    <property type="molecule type" value="Genomic_DNA"/>
</dbReference>
<dbReference type="AlphaFoldDB" id="A0AAN4NLX2"/>
<dbReference type="Proteomes" id="UP000024043">
    <property type="component" value="Unassembled WGS sequence"/>
</dbReference>
<gene>
    <name evidence="3" type="ORF">AC00_3047</name>
    <name evidence="2" type="ORF">AC00_5283</name>
    <name evidence="1" type="ORF">AC00_5292</name>
</gene>
<sequence length="130" mass="14790">MDNQQRYWLVGASWNGVDHQDEKFVKNHIWVLGWGIDEDKVQFEAAKEIRPGDRIAIKRMKGRGNPMIAIKHIGIVKGVVEDDERVICSVDWIGINLERDVASKGCYASVHGPFVRSPETSAWINEIFSL</sequence>